<keyword evidence="5" id="KW-0808">Transferase</keyword>
<dbReference type="Pfam" id="PF00990">
    <property type="entry name" value="GGDEF"/>
    <property type="match status" value="1"/>
</dbReference>
<dbReference type="SMART" id="SM00267">
    <property type="entry name" value="GGDEF"/>
    <property type="match status" value="1"/>
</dbReference>
<organism evidence="5 6">
    <name type="scientific">Alteromonas arenosi</name>
    <dbReference type="NCBI Taxonomy" id="3055817"/>
    <lineage>
        <taxon>Bacteria</taxon>
        <taxon>Pseudomonadati</taxon>
        <taxon>Pseudomonadota</taxon>
        <taxon>Gammaproteobacteria</taxon>
        <taxon>Alteromonadales</taxon>
        <taxon>Alteromonadaceae</taxon>
        <taxon>Alteromonas/Salinimonas group</taxon>
        <taxon>Alteromonas</taxon>
    </lineage>
</organism>
<sequence length="324" mass="36286">MQTSPRTTEESIILIISGAISICLLPFAVIRTLNGDTAVAILNTTAVVVTLAIFFNVYLTHKIHFARWGLSLLSVLVMTITIGLKGYEQVVWVYPALTTIFFLLTPTVAAAIGTLFLINVLIMIWPQVDNFFTLKFSVSAGATLLFCYAFSSRMRRQQLFLEHMATSDPLTEVGNRRALEEVLLKTIERLRRYPEQTCSLIMLDIDHFKRINDQYGHGCGDQVLKLFAKIITSRIRRTDDLFRFGGEEFVVVLENTSLEEARTLADVLREAVASAVWPQTDLQVTLSAGAAEFNGHETAYEWLARADAAMYGAKELGRNRCHVA</sequence>
<gene>
    <name evidence="5" type="ORF">QTP81_12980</name>
</gene>
<dbReference type="InterPro" id="IPR029787">
    <property type="entry name" value="Nucleotide_cyclase"/>
</dbReference>
<dbReference type="EC" id="2.7.7.65" evidence="1"/>
<comment type="caution">
    <text evidence="5">The sequence shown here is derived from an EMBL/GenBank/DDBJ whole genome shotgun (WGS) entry which is preliminary data.</text>
</comment>
<keyword evidence="3" id="KW-0812">Transmembrane</keyword>
<proteinExistence type="predicted"/>
<accession>A0ABT7T123</accession>
<feature type="transmembrane region" description="Helical" evidence="3">
    <location>
        <begin position="12"/>
        <end position="30"/>
    </location>
</feature>
<evidence type="ECO:0000256" key="2">
    <source>
        <dbReference type="ARBA" id="ARBA00034247"/>
    </source>
</evidence>
<feature type="transmembrane region" description="Helical" evidence="3">
    <location>
        <begin position="65"/>
        <end position="84"/>
    </location>
</feature>
<reference evidence="5 6" key="1">
    <citation type="submission" date="2023-06" db="EMBL/GenBank/DDBJ databases">
        <title>Alteromonas sp. ASW11-36 isolated from intertidal sand.</title>
        <authorList>
            <person name="Li Y."/>
        </authorList>
    </citation>
    <scope>NUCLEOTIDE SEQUENCE [LARGE SCALE GENOMIC DNA]</scope>
    <source>
        <strain evidence="5 6">ASW11-36</strain>
    </source>
</reference>
<feature type="domain" description="GGDEF" evidence="4">
    <location>
        <begin position="196"/>
        <end position="324"/>
    </location>
</feature>
<evidence type="ECO:0000313" key="5">
    <source>
        <dbReference type="EMBL" id="MDM7861509.1"/>
    </source>
</evidence>
<dbReference type="Gene3D" id="3.30.70.270">
    <property type="match status" value="1"/>
</dbReference>
<dbReference type="PANTHER" id="PTHR45138:SF9">
    <property type="entry name" value="DIGUANYLATE CYCLASE DGCM-RELATED"/>
    <property type="match status" value="1"/>
</dbReference>
<dbReference type="InterPro" id="IPR000160">
    <property type="entry name" value="GGDEF_dom"/>
</dbReference>
<dbReference type="NCBIfam" id="TIGR00254">
    <property type="entry name" value="GGDEF"/>
    <property type="match status" value="1"/>
</dbReference>
<dbReference type="InterPro" id="IPR050469">
    <property type="entry name" value="Diguanylate_Cyclase"/>
</dbReference>
<evidence type="ECO:0000259" key="4">
    <source>
        <dbReference type="PROSITE" id="PS50887"/>
    </source>
</evidence>
<name>A0ABT7T123_9ALTE</name>
<comment type="catalytic activity">
    <reaction evidence="2">
        <text>2 GTP = 3',3'-c-di-GMP + 2 diphosphate</text>
        <dbReference type="Rhea" id="RHEA:24898"/>
        <dbReference type="ChEBI" id="CHEBI:33019"/>
        <dbReference type="ChEBI" id="CHEBI:37565"/>
        <dbReference type="ChEBI" id="CHEBI:58805"/>
        <dbReference type="EC" id="2.7.7.65"/>
    </reaction>
</comment>
<evidence type="ECO:0000256" key="1">
    <source>
        <dbReference type="ARBA" id="ARBA00012528"/>
    </source>
</evidence>
<keyword evidence="3" id="KW-0472">Membrane</keyword>
<keyword evidence="6" id="KW-1185">Reference proteome</keyword>
<evidence type="ECO:0000313" key="6">
    <source>
        <dbReference type="Proteomes" id="UP001234343"/>
    </source>
</evidence>
<feature type="transmembrane region" description="Helical" evidence="3">
    <location>
        <begin position="96"/>
        <end position="125"/>
    </location>
</feature>
<dbReference type="EMBL" id="JAUCBP010000011">
    <property type="protein sequence ID" value="MDM7861509.1"/>
    <property type="molecule type" value="Genomic_DNA"/>
</dbReference>
<dbReference type="PROSITE" id="PS50887">
    <property type="entry name" value="GGDEF"/>
    <property type="match status" value="1"/>
</dbReference>
<evidence type="ECO:0000256" key="3">
    <source>
        <dbReference type="SAM" id="Phobius"/>
    </source>
</evidence>
<dbReference type="CDD" id="cd01949">
    <property type="entry name" value="GGDEF"/>
    <property type="match status" value="1"/>
</dbReference>
<dbReference type="RefSeq" id="WP_289366084.1">
    <property type="nucleotide sequence ID" value="NZ_JAUCBP010000011.1"/>
</dbReference>
<dbReference type="GO" id="GO:0052621">
    <property type="term" value="F:diguanylate cyclase activity"/>
    <property type="evidence" value="ECO:0007669"/>
    <property type="project" value="UniProtKB-EC"/>
</dbReference>
<dbReference type="Proteomes" id="UP001234343">
    <property type="component" value="Unassembled WGS sequence"/>
</dbReference>
<feature type="transmembrane region" description="Helical" evidence="3">
    <location>
        <begin position="131"/>
        <end position="150"/>
    </location>
</feature>
<protein>
    <recommendedName>
        <fullName evidence="1">diguanylate cyclase</fullName>
        <ecNumber evidence="1">2.7.7.65</ecNumber>
    </recommendedName>
</protein>
<keyword evidence="3" id="KW-1133">Transmembrane helix</keyword>
<feature type="transmembrane region" description="Helical" evidence="3">
    <location>
        <begin position="37"/>
        <end position="59"/>
    </location>
</feature>
<keyword evidence="5" id="KW-0548">Nucleotidyltransferase</keyword>
<dbReference type="SUPFAM" id="SSF55073">
    <property type="entry name" value="Nucleotide cyclase"/>
    <property type="match status" value="1"/>
</dbReference>
<dbReference type="InterPro" id="IPR043128">
    <property type="entry name" value="Rev_trsase/Diguanyl_cyclase"/>
</dbReference>
<dbReference type="PANTHER" id="PTHR45138">
    <property type="entry name" value="REGULATORY COMPONENTS OF SENSORY TRANSDUCTION SYSTEM"/>
    <property type="match status" value="1"/>
</dbReference>